<evidence type="ECO:0000313" key="3">
    <source>
        <dbReference type="EMBL" id="QNL31703.1"/>
    </source>
</evidence>
<protein>
    <recommendedName>
        <fullName evidence="2">SAP domain-containing protein</fullName>
    </recommendedName>
</protein>
<sequence length="230" mass="25672">MGQKEHHRAPRKAKPRKLKRIKDMLFASKINQVSTTIANISQEIEDLQKKIEWLRGEKLELEQYQQQLGSAENASESAIEQIKTALMMITAISPTEVQTFKGAIDSLFDCERPQLAACSEPVESDPDPEPEPEPPSIEAKAVVELESFTGEFPSETKDADPLAPIEIEQNDPSTIRDASTALFHLKINQLRTLCKQRGLSASGNSGDLRRRIFADNITPEEVEDFRSSVA</sequence>
<proteinExistence type="predicted"/>
<feature type="coiled-coil region" evidence="1">
    <location>
        <begin position="30"/>
        <end position="81"/>
    </location>
</feature>
<dbReference type="Pfam" id="PF02037">
    <property type="entry name" value="SAP"/>
    <property type="match status" value="1"/>
</dbReference>
<feature type="domain" description="SAP" evidence="2">
    <location>
        <begin position="182"/>
        <end position="216"/>
    </location>
</feature>
<evidence type="ECO:0000259" key="2">
    <source>
        <dbReference type="PROSITE" id="PS50800"/>
    </source>
</evidence>
<evidence type="ECO:0000256" key="1">
    <source>
        <dbReference type="SAM" id="Coils"/>
    </source>
</evidence>
<accession>A0A7G9A4N0</accession>
<reference evidence="3" key="1">
    <citation type="submission" date="2020-07" db="EMBL/GenBank/DDBJ databases">
        <title>Dissolved microcystin release linked to lysis of a Microcystis spp. bloom in Lake Erie (USA) attributed to a novel cyanophage.</title>
        <authorList>
            <person name="McKindles K.M."/>
            <person name="Manes M.A."/>
            <person name="DeMarco J.R."/>
            <person name="McClure A."/>
            <person name="McKay R.M."/>
            <person name="Davis T.W."/>
            <person name="Bullerjahn G.S."/>
        </authorList>
    </citation>
    <scope>NUCLEOTIDE SEQUENCE</scope>
</reference>
<dbReference type="InterPro" id="IPR003034">
    <property type="entry name" value="SAP_dom"/>
</dbReference>
<dbReference type="PROSITE" id="PS50800">
    <property type="entry name" value="SAP"/>
    <property type="match status" value="1"/>
</dbReference>
<name>A0A7G9A4N0_9VIRU</name>
<dbReference type="EMBL" id="MT840189">
    <property type="protein sequence ID" value="QNL31703.1"/>
    <property type="molecule type" value="Genomic_DNA"/>
</dbReference>
<dbReference type="Gene3D" id="1.10.720.30">
    <property type="entry name" value="SAP domain"/>
    <property type="match status" value="1"/>
</dbReference>
<organism evidence="3">
    <name type="scientific">Bacteriophage sp</name>
    <dbReference type="NCBI Taxonomy" id="38018"/>
    <lineage>
        <taxon>Viruses</taxon>
    </lineage>
</organism>
<keyword evidence="1" id="KW-0175">Coiled coil</keyword>
<dbReference type="InterPro" id="IPR036361">
    <property type="entry name" value="SAP_dom_sf"/>
</dbReference>